<protein>
    <submittedName>
        <fullName evidence="2">DUF3558 domain-containing protein</fullName>
    </submittedName>
</protein>
<dbReference type="RefSeq" id="WP_120022277.1">
    <property type="nucleotide sequence ID" value="NZ_QZFV01000062.1"/>
</dbReference>
<keyword evidence="3" id="KW-1185">Reference proteome</keyword>
<sequence length="200" mass="20166">MSQHITRLAAGAVVVLGLLTACSGKTGGIAEPSASASSSSSSATKSGAPKVPSPLPTQKLIADPCTALGDSDAASLGLKTPGKPNGQSLAGCDWQSTMFPGNGITISPLTPNKNGLGDLYSNKATYKYFEPTTIEGYPGVFGSPLADDRSNGVCSLTVGVTDQLSISVVTVVSTGKNHNDPCGALNKVSTAMVNHLKSAQ</sequence>
<name>A0A419I992_9PSEU</name>
<proteinExistence type="predicted"/>
<dbReference type="InterPro" id="IPR024520">
    <property type="entry name" value="DUF3558"/>
</dbReference>
<accession>A0A419I992</accession>
<feature type="region of interest" description="Disordered" evidence="1">
    <location>
        <begin position="30"/>
        <end position="56"/>
    </location>
</feature>
<dbReference type="OrthoDB" id="3697076at2"/>
<dbReference type="Proteomes" id="UP000285112">
    <property type="component" value="Unassembled WGS sequence"/>
</dbReference>
<dbReference type="AlphaFoldDB" id="A0A419I992"/>
<gene>
    <name evidence="2" type="ORF">D5S19_05725</name>
</gene>
<evidence type="ECO:0000313" key="2">
    <source>
        <dbReference type="EMBL" id="RJQ88839.1"/>
    </source>
</evidence>
<reference evidence="2 3" key="1">
    <citation type="submission" date="2018-09" db="EMBL/GenBank/DDBJ databases">
        <title>YIM PH 21725 draft genome.</title>
        <authorList>
            <person name="Miao C."/>
        </authorList>
    </citation>
    <scope>NUCLEOTIDE SEQUENCE [LARGE SCALE GENOMIC DNA]</scope>
    <source>
        <strain evidence="3">YIM PH21725</strain>
    </source>
</reference>
<evidence type="ECO:0000313" key="3">
    <source>
        <dbReference type="Proteomes" id="UP000285112"/>
    </source>
</evidence>
<comment type="caution">
    <text evidence="2">The sequence shown here is derived from an EMBL/GenBank/DDBJ whole genome shotgun (WGS) entry which is preliminary data.</text>
</comment>
<evidence type="ECO:0000256" key="1">
    <source>
        <dbReference type="SAM" id="MobiDB-lite"/>
    </source>
</evidence>
<organism evidence="2 3">
    <name type="scientific">Amycolatopsis panacis</name>
    <dbReference type="NCBI Taxonomy" id="2340917"/>
    <lineage>
        <taxon>Bacteria</taxon>
        <taxon>Bacillati</taxon>
        <taxon>Actinomycetota</taxon>
        <taxon>Actinomycetes</taxon>
        <taxon>Pseudonocardiales</taxon>
        <taxon>Pseudonocardiaceae</taxon>
        <taxon>Amycolatopsis</taxon>
    </lineage>
</organism>
<dbReference type="Pfam" id="PF12079">
    <property type="entry name" value="DUF3558"/>
    <property type="match status" value="1"/>
</dbReference>
<dbReference type="PROSITE" id="PS51257">
    <property type="entry name" value="PROKAR_LIPOPROTEIN"/>
    <property type="match status" value="1"/>
</dbReference>
<feature type="compositionally biased region" description="Low complexity" evidence="1">
    <location>
        <begin position="33"/>
        <end position="43"/>
    </location>
</feature>
<dbReference type="EMBL" id="QZFV01000062">
    <property type="protein sequence ID" value="RJQ88839.1"/>
    <property type="molecule type" value="Genomic_DNA"/>
</dbReference>